<organism evidence="8 9">
    <name type="scientific">Punica granatum</name>
    <name type="common">Pomegranate</name>
    <dbReference type="NCBI Taxonomy" id="22663"/>
    <lineage>
        <taxon>Eukaryota</taxon>
        <taxon>Viridiplantae</taxon>
        <taxon>Streptophyta</taxon>
        <taxon>Embryophyta</taxon>
        <taxon>Tracheophyta</taxon>
        <taxon>Spermatophyta</taxon>
        <taxon>Magnoliopsida</taxon>
        <taxon>eudicotyledons</taxon>
        <taxon>Gunneridae</taxon>
        <taxon>Pentapetalae</taxon>
        <taxon>rosids</taxon>
        <taxon>malvids</taxon>
        <taxon>Myrtales</taxon>
        <taxon>Lythraceae</taxon>
        <taxon>Punica</taxon>
    </lineage>
</organism>
<sequence length="192" mass="21400">MEARPKEPNFHELLLVGCLGCDEETGHAIVLDLSSSCLDGSIGSRSSLFRLAHLQRLSLADNDFDRSRITSGFGRLSGFTQLDLSGSSFSGHLLNLSYVNISSEVPRSVANLSPLRTLILDLSVSFSRAEYFSYPTWIKFDWKIVLMGNGSGLVIVMVIGSTFASDEHDWLARIIVRVEEHRRRQGIKRKRG</sequence>
<keyword evidence="4" id="KW-1133">Transmembrane helix</keyword>
<evidence type="ECO:0000313" key="8">
    <source>
        <dbReference type="EMBL" id="PKI45935.1"/>
    </source>
</evidence>
<evidence type="ECO:0000256" key="1">
    <source>
        <dbReference type="ARBA" id="ARBA00004479"/>
    </source>
</evidence>
<keyword evidence="9" id="KW-1185">Reference proteome</keyword>
<dbReference type="SUPFAM" id="SSF52058">
    <property type="entry name" value="L domain-like"/>
    <property type="match status" value="1"/>
</dbReference>
<dbReference type="InterPro" id="IPR046956">
    <property type="entry name" value="RLP23-like"/>
</dbReference>
<dbReference type="AlphaFoldDB" id="A0A2I0IPJ9"/>
<evidence type="ECO:0000256" key="5">
    <source>
        <dbReference type="ARBA" id="ARBA00023136"/>
    </source>
</evidence>
<dbReference type="EMBL" id="PGOL01002685">
    <property type="protein sequence ID" value="PKI45935.1"/>
    <property type="molecule type" value="Genomic_DNA"/>
</dbReference>
<dbReference type="PANTHER" id="PTHR48061">
    <property type="entry name" value="LEUCINE-RICH REPEAT RECEPTOR PROTEIN KINASE EMS1-LIKE-RELATED"/>
    <property type="match status" value="1"/>
</dbReference>
<keyword evidence="6" id="KW-0675">Receptor</keyword>
<dbReference type="InterPro" id="IPR032675">
    <property type="entry name" value="LRR_dom_sf"/>
</dbReference>
<keyword evidence="2" id="KW-0812">Transmembrane</keyword>
<accession>A0A2I0IPJ9</accession>
<dbReference type="STRING" id="22663.A0A2I0IPJ9"/>
<reference evidence="8 9" key="1">
    <citation type="submission" date="2017-11" db="EMBL/GenBank/DDBJ databases">
        <title>De-novo sequencing of pomegranate (Punica granatum L.) genome.</title>
        <authorList>
            <person name="Akparov Z."/>
            <person name="Amiraslanov A."/>
            <person name="Hajiyeva S."/>
            <person name="Abbasov M."/>
            <person name="Kaur K."/>
            <person name="Hamwieh A."/>
            <person name="Solovyev V."/>
            <person name="Salamov A."/>
            <person name="Braich B."/>
            <person name="Kosarev P."/>
            <person name="Mahmoud A."/>
            <person name="Hajiyev E."/>
            <person name="Babayeva S."/>
            <person name="Izzatullayeva V."/>
            <person name="Mammadov A."/>
            <person name="Mammadov A."/>
            <person name="Sharifova S."/>
            <person name="Ojaghi J."/>
            <person name="Eynullazada K."/>
            <person name="Bayramov B."/>
            <person name="Abdulazimova A."/>
            <person name="Shahmuradov I."/>
        </authorList>
    </citation>
    <scope>NUCLEOTIDE SEQUENCE [LARGE SCALE GENOMIC DNA]</scope>
    <source>
        <strain evidence="9">cv. AG2017</strain>
        <tissue evidence="8">Leaf</tissue>
    </source>
</reference>
<name>A0A2I0IPJ9_PUNGR</name>
<dbReference type="Gene3D" id="3.80.10.10">
    <property type="entry name" value="Ribonuclease Inhibitor"/>
    <property type="match status" value="1"/>
</dbReference>
<evidence type="ECO:0000256" key="3">
    <source>
        <dbReference type="ARBA" id="ARBA00022729"/>
    </source>
</evidence>
<evidence type="ECO:0000256" key="4">
    <source>
        <dbReference type="ARBA" id="ARBA00022989"/>
    </source>
</evidence>
<evidence type="ECO:0000256" key="6">
    <source>
        <dbReference type="ARBA" id="ARBA00023170"/>
    </source>
</evidence>
<keyword evidence="5" id="KW-0472">Membrane</keyword>
<dbReference type="Proteomes" id="UP000233551">
    <property type="component" value="Unassembled WGS sequence"/>
</dbReference>
<evidence type="ECO:0000256" key="7">
    <source>
        <dbReference type="ARBA" id="ARBA00023180"/>
    </source>
</evidence>
<comment type="subcellular location">
    <subcellularLocation>
        <location evidence="1">Membrane</location>
        <topology evidence="1">Single-pass type I membrane protein</topology>
    </subcellularLocation>
</comment>
<evidence type="ECO:0000313" key="9">
    <source>
        <dbReference type="Proteomes" id="UP000233551"/>
    </source>
</evidence>
<dbReference type="PANTHER" id="PTHR48061:SF12">
    <property type="entry name" value="DISEASE RESISTANCE LIKE PROTEIN"/>
    <property type="match status" value="1"/>
</dbReference>
<dbReference type="GO" id="GO:0016020">
    <property type="term" value="C:membrane"/>
    <property type="evidence" value="ECO:0007669"/>
    <property type="project" value="UniProtKB-SubCell"/>
</dbReference>
<protein>
    <submittedName>
        <fullName evidence="8">Uncharacterized protein</fullName>
    </submittedName>
</protein>
<comment type="caution">
    <text evidence="8">The sequence shown here is derived from an EMBL/GenBank/DDBJ whole genome shotgun (WGS) entry which is preliminary data.</text>
</comment>
<evidence type="ECO:0000256" key="2">
    <source>
        <dbReference type="ARBA" id="ARBA00022692"/>
    </source>
</evidence>
<keyword evidence="7" id="KW-0325">Glycoprotein</keyword>
<proteinExistence type="predicted"/>
<gene>
    <name evidence="8" type="ORF">CRG98_033734</name>
</gene>
<keyword evidence="3" id="KW-0732">Signal</keyword>